<evidence type="ECO:0000313" key="7">
    <source>
        <dbReference type="EMBL" id="KKN34357.1"/>
    </source>
</evidence>
<dbReference type="GO" id="GO:0005737">
    <property type="term" value="C:cytoplasm"/>
    <property type="evidence" value="ECO:0007669"/>
    <property type="project" value="UniProtKB-SubCell"/>
</dbReference>
<evidence type="ECO:0000256" key="5">
    <source>
        <dbReference type="ARBA" id="ARBA00023273"/>
    </source>
</evidence>
<protein>
    <recommendedName>
        <fullName evidence="6">HYDIN/VesB/CFA65-like Ig-like domain-containing protein</fullName>
    </recommendedName>
</protein>
<comment type="caution">
    <text evidence="7">The sequence shown here is derived from an EMBL/GenBank/DDBJ whole genome shotgun (WGS) entry which is preliminary data.</text>
</comment>
<accession>A0A0F9QBC3</accession>
<feature type="domain" description="HYDIN/VesB/CFA65-like Ig-like" evidence="6">
    <location>
        <begin position="14"/>
        <end position="107"/>
    </location>
</feature>
<name>A0A0F9QBC3_9ZZZZ</name>
<evidence type="ECO:0000256" key="3">
    <source>
        <dbReference type="ARBA" id="ARBA00022490"/>
    </source>
</evidence>
<evidence type="ECO:0000256" key="1">
    <source>
        <dbReference type="ARBA" id="ARBA00004138"/>
    </source>
</evidence>
<keyword evidence="3" id="KW-0963">Cytoplasm</keyword>
<dbReference type="Pfam" id="PF22544">
    <property type="entry name" value="HYDIN_VesB_CFA65-like_Ig"/>
    <property type="match status" value="1"/>
</dbReference>
<keyword evidence="5" id="KW-0966">Cell projection</keyword>
<reference evidence="7" key="1">
    <citation type="journal article" date="2015" name="Nature">
        <title>Complex archaea that bridge the gap between prokaryotes and eukaryotes.</title>
        <authorList>
            <person name="Spang A."/>
            <person name="Saw J.H."/>
            <person name="Jorgensen S.L."/>
            <person name="Zaremba-Niedzwiedzka K."/>
            <person name="Martijn J."/>
            <person name="Lind A.E."/>
            <person name="van Eijk R."/>
            <person name="Schleper C."/>
            <person name="Guy L."/>
            <person name="Ettema T.J."/>
        </authorList>
    </citation>
    <scope>NUCLEOTIDE SEQUENCE</scope>
</reference>
<dbReference type="AlphaFoldDB" id="A0A0F9QBC3"/>
<evidence type="ECO:0000259" key="6">
    <source>
        <dbReference type="Pfam" id="PF22544"/>
    </source>
</evidence>
<organism evidence="7">
    <name type="scientific">marine sediment metagenome</name>
    <dbReference type="NCBI Taxonomy" id="412755"/>
    <lineage>
        <taxon>unclassified sequences</taxon>
        <taxon>metagenomes</taxon>
        <taxon>ecological metagenomes</taxon>
    </lineage>
</organism>
<proteinExistence type="predicted"/>
<evidence type="ECO:0000256" key="2">
    <source>
        <dbReference type="ARBA" id="ARBA00004496"/>
    </source>
</evidence>
<comment type="subcellular location">
    <subcellularLocation>
        <location evidence="1">Cell projection</location>
        <location evidence="1">Cilium</location>
    </subcellularLocation>
    <subcellularLocation>
        <location evidence="2">Cytoplasm</location>
    </subcellularLocation>
</comment>
<sequence>MPLEGGGGRPPVGPILGITPSSLAFGDVVDGQTTDLTLTFTNFDSVNSISVNLPTIDNARFTFTGIIGLLTAGQSKNITVTFAPTATGAQSGVLTATNSGINTPVTANLTGTGVAAGTKSLGVDPSSSDFGDQKIAIPTSEKLFTITNTGDVDVQISGITFTAPFSAGGTAPATPFTLTSGSTETFGVIFTPVAAGLITKSNGAIVASDASSSPFNVETAGTGFLIAPVFTVTGADGGLLLGFVTGSTVVVKRADPADLDCEEAGSFRRVHDFGLPGKEKAIQRVRFRYEDLGVATVNVQLRAIRPTTQSVSQNVVIGTAGAGEDIKNAFADLVMAHDLIEVQFSRLANGGPVSITEYDPRVEERGEVIAAT</sequence>
<dbReference type="EMBL" id="LAZR01002110">
    <property type="protein sequence ID" value="KKN34357.1"/>
    <property type="molecule type" value="Genomic_DNA"/>
</dbReference>
<evidence type="ECO:0000256" key="4">
    <source>
        <dbReference type="ARBA" id="ARBA00023069"/>
    </source>
</evidence>
<dbReference type="GO" id="GO:0005929">
    <property type="term" value="C:cilium"/>
    <property type="evidence" value="ECO:0007669"/>
    <property type="project" value="UniProtKB-SubCell"/>
</dbReference>
<dbReference type="NCBIfam" id="NF012200">
    <property type="entry name" value="choice_anch_D"/>
    <property type="match status" value="2"/>
</dbReference>
<dbReference type="InterPro" id="IPR053879">
    <property type="entry name" value="HYDIN_VesB_CFA65-like_Ig"/>
</dbReference>
<dbReference type="InterPro" id="IPR013783">
    <property type="entry name" value="Ig-like_fold"/>
</dbReference>
<gene>
    <name evidence="7" type="ORF">LCGC14_0794480</name>
</gene>
<dbReference type="Gene3D" id="2.60.40.10">
    <property type="entry name" value="Immunoglobulins"/>
    <property type="match status" value="2"/>
</dbReference>
<keyword evidence="4" id="KW-0969">Cilium</keyword>